<evidence type="ECO:0000313" key="4">
    <source>
        <dbReference type="Proteomes" id="UP000287023"/>
    </source>
</evidence>
<feature type="domain" description="Phasin" evidence="2">
    <location>
        <begin position="10"/>
        <end position="108"/>
    </location>
</feature>
<reference evidence="3 4" key="1">
    <citation type="submission" date="2018-12" db="EMBL/GenBank/DDBJ databases">
        <title>three novel Halomonas strain isolated from plants.</title>
        <authorList>
            <person name="Sun C."/>
        </authorList>
    </citation>
    <scope>NUCLEOTIDE SEQUENCE [LARGE SCALE GENOMIC DNA]</scope>
    <source>
        <strain evidence="3 4">JCM 18142</strain>
    </source>
</reference>
<feature type="region of interest" description="Disordered" evidence="1">
    <location>
        <begin position="96"/>
        <end position="140"/>
    </location>
</feature>
<dbReference type="InterPro" id="IPR018968">
    <property type="entry name" value="Phasin"/>
</dbReference>
<evidence type="ECO:0000256" key="1">
    <source>
        <dbReference type="SAM" id="MobiDB-lite"/>
    </source>
</evidence>
<protein>
    <submittedName>
        <fullName evidence="3">Phasin family protein</fullName>
    </submittedName>
</protein>
<name>A0A3S0WB33_9GAMM</name>
<dbReference type="EMBL" id="RZHF01000005">
    <property type="protein sequence ID" value="RUR33821.1"/>
    <property type="molecule type" value="Genomic_DNA"/>
</dbReference>
<accession>A0A3S0WB33</accession>
<dbReference type="AlphaFoldDB" id="A0A3S0WB33"/>
<feature type="compositionally biased region" description="Polar residues" evidence="1">
    <location>
        <begin position="110"/>
        <end position="133"/>
    </location>
</feature>
<comment type="caution">
    <text evidence="3">The sequence shown here is derived from an EMBL/GenBank/DDBJ whole genome shotgun (WGS) entry which is preliminary data.</text>
</comment>
<sequence>MMKSTENSTQQFESAFVSPMRSYTLTALDYYQKLMGAQLDAARAYSDMTVSQARTWLDVKDADSFKKAMESQQRVASDFMERLKGDSEKVTSIGQGFMQESQKMTEENTQKAADSTQKAADNIQQKASDNIQKSADAAKR</sequence>
<organism evidence="3 4">
    <name type="scientific">Vreelandella nanhaiensis</name>
    <dbReference type="NCBI Taxonomy" id="1258546"/>
    <lineage>
        <taxon>Bacteria</taxon>
        <taxon>Pseudomonadati</taxon>
        <taxon>Pseudomonadota</taxon>
        <taxon>Gammaproteobacteria</taxon>
        <taxon>Oceanospirillales</taxon>
        <taxon>Halomonadaceae</taxon>
        <taxon>Vreelandella</taxon>
    </lineage>
</organism>
<dbReference type="Proteomes" id="UP000287023">
    <property type="component" value="Unassembled WGS sequence"/>
</dbReference>
<keyword evidence="4" id="KW-1185">Reference proteome</keyword>
<gene>
    <name evidence="3" type="ORF">ELY38_05175</name>
</gene>
<dbReference type="OrthoDB" id="8611311at2"/>
<dbReference type="RefSeq" id="WP_127060431.1">
    <property type="nucleotide sequence ID" value="NZ_RZHF01000005.1"/>
</dbReference>
<proteinExistence type="predicted"/>
<evidence type="ECO:0000313" key="3">
    <source>
        <dbReference type="EMBL" id="RUR33821.1"/>
    </source>
</evidence>
<dbReference type="Pfam" id="PF09361">
    <property type="entry name" value="Phasin_2"/>
    <property type="match status" value="1"/>
</dbReference>
<evidence type="ECO:0000259" key="2">
    <source>
        <dbReference type="Pfam" id="PF09361"/>
    </source>
</evidence>